<dbReference type="EMBL" id="CP111019">
    <property type="protein sequence ID" value="WAR11658.1"/>
    <property type="molecule type" value="Genomic_DNA"/>
</dbReference>
<accession>A0ABY7ENU9</accession>
<dbReference type="Gene3D" id="1.10.10.10">
    <property type="entry name" value="Winged helix-like DNA-binding domain superfamily/Winged helix DNA-binding domain"/>
    <property type="match status" value="1"/>
</dbReference>
<reference evidence="6" key="1">
    <citation type="submission" date="2022-11" db="EMBL/GenBank/DDBJ databases">
        <title>Centuries of genome instability and evolution in soft-shell clam transmissible cancer (bioRxiv).</title>
        <authorList>
            <person name="Hart S.F.M."/>
            <person name="Yonemitsu M.A."/>
            <person name="Giersch R.M."/>
            <person name="Beal B.F."/>
            <person name="Arriagada G."/>
            <person name="Davis B.W."/>
            <person name="Ostrander E.A."/>
            <person name="Goff S.P."/>
            <person name="Metzger M.J."/>
        </authorList>
    </citation>
    <scope>NUCLEOTIDE SEQUENCE</scope>
    <source>
        <strain evidence="6">MELC-2E11</strain>
        <tissue evidence="6">Siphon/mantle</tissue>
    </source>
</reference>
<evidence type="ECO:0000256" key="1">
    <source>
        <dbReference type="ARBA" id="ARBA00004123"/>
    </source>
</evidence>
<evidence type="ECO:0000259" key="5">
    <source>
        <dbReference type="Pfam" id="PF00447"/>
    </source>
</evidence>
<dbReference type="InterPro" id="IPR036388">
    <property type="entry name" value="WH-like_DNA-bd_sf"/>
</dbReference>
<gene>
    <name evidence="6" type="ORF">MAR_025838</name>
</gene>
<evidence type="ECO:0000256" key="4">
    <source>
        <dbReference type="ARBA" id="ARBA00023242"/>
    </source>
</evidence>
<comment type="similarity">
    <text evidence="2">Belongs to the HSF family.</text>
</comment>
<comment type="subcellular location">
    <subcellularLocation>
        <location evidence="1">Nucleus</location>
    </subcellularLocation>
</comment>
<protein>
    <submittedName>
        <fullName evidence="6">HSF1-like protein</fullName>
    </submittedName>
</protein>
<proteinExistence type="inferred from homology"/>
<dbReference type="InterPro" id="IPR000232">
    <property type="entry name" value="HSF_DNA-bd"/>
</dbReference>
<organism evidence="6 7">
    <name type="scientific">Mya arenaria</name>
    <name type="common">Soft-shell clam</name>
    <dbReference type="NCBI Taxonomy" id="6604"/>
    <lineage>
        <taxon>Eukaryota</taxon>
        <taxon>Metazoa</taxon>
        <taxon>Spiralia</taxon>
        <taxon>Lophotrochozoa</taxon>
        <taxon>Mollusca</taxon>
        <taxon>Bivalvia</taxon>
        <taxon>Autobranchia</taxon>
        <taxon>Heteroconchia</taxon>
        <taxon>Euheterodonta</taxon>
        <taxon>Imparidentia</taxon>
        <taxon>Neoheterodontei</taxon>
        <taxon>Myida</taxon>
        <taxon>Myoidea</taxon>
        <taxon>Myidae</taxon>
        <taxon>Mya</taxon>
    </lineage>
</organism>
<keyword evidence="4" id="KW-0539">Nucleus</keyword>
<evidence type="ECO:0000313" key="7">
    <source>
        <dbReference type="Proteomes" id="UP001164746"/>
    </source>
</evidence>
<evidence type="ECO:0000256" key="2">
    <source>
        <dbReference type="ARBA" id="ARBA00006403"/>
    </source>
</evidence>
<name>A0ABY7ENU9_MYAAR</name>
<keyword evidence="3" id="KW-0238">DNA-binding</keyword>
<dbReference type="SUPFAM" id="SSF46785">
    <property type="entry name" value="Winged helix' DNA-binding domain"/>
    <property type="match status" value="1"/>
</dbReference>
<evidence type="ECO:0000313" key="6">
    <source>
        <dbReference type="EMBL" id="WAR11658.1"/>
    </source>
</evidence>
<dbReference type="Proteomes" id="UP001164746">
    <property type="component" value="Chromosome 8"/>
</dbReference>
<dbReference type="Pfam" id="PF00447">
    <property type="entry name" value="HSF_DNA-bind"/>
    <property type="match status" value="1"/>
</dbReference>
<sequence>MTDHLTDGFRKVVTISSGAINSENEDVEFHHPYFIRGEEHLLEVIKRKPSTAGVTSTNVKTEPGLTLNQQDVTRVLNDVQLMKGKQDGMSAKMDKMKKYCLWEKMKRYGGKWPI</sequence>
<dbReference type="InterPro" id="IPR036390">
    <property type="entry name" value="WH_DNA-bd_sf"/>
</dbReference>
<keyword evidence="7" id="KW-1185">Reference proteome</keyword>
<feature type="domain" description="HSF-type DNA-binding" evidence="5">
    <location>
        <begin position="8"/>
        <end position="48"/>
    </location>
</feature>
<evidence type="ECO:0000256" key="3">
    <source>
        <dbReference type="ARBA" id="ARBA00023125"/>
    </source>
</evidence>